<name>A0A1I4XWM4_PSUAM</name>
<dbReference type="Proteomes" id="UP000199614">
    <property type="component" value="Unassembled WGS sequence"/>
</dbReference>
<keyword evidence="3" id="KW-1185">Reference proteome</keyword>
<feature type="compositionally biased region" description="Basic and acidic residues" evidence="1">
    <location>
        <begin position="259"/>
        <end position="278"/>
    </location>
</feature>
<organism evidence="2 3">
    <name type="scientific">Pseudonocardia ammonioxydans</name>
    <dbReference type="NCBI Taxonomy" id="260086"/>
    <lineage>
        <taxon>Bacteria</taxon>
        <taxon>Bacillati</taxon>
        <taxon>Actinomycetota</taxon>
        <taxon>Actinomycetes</taxon>
        <taxon>Pseudonocardiales</taxon>
        <taxon>Pseudonocardiaceae</taxon>
        <taxon>Pseudonocardia</taxon>
    </lineage>
</organism>
<dbReference type="AlphaFoldDB" id="A0A1I4XWM4"/>
<dbReference type="EMBL" id="FOUY01000012">
    <property type="protein sequence ID" value="SFN30106.1"/>
    <property type="molecule type" value="Genomic_DNA"/>
</dbReference>
<dbReference type="STRING" id="260086.SAMN05216207_101225"/>
<accession>A0A1I4XWM4</accession>
<feature type="region of interest" description="Disordered" evidence="1">
    <location>
        <begin position="110"/>
        <end position="174"/>
    </location>
</feature>
<gene>
    <name evidence="2" type="ORF">SAMN05216207_101225</name>
</gene>
<sequence>MNPRHDRERVGYLRGIADTVRGLVAVARARKADLRALRQVPHQLKSAKAEVLLDRAAELDSLSRTARAQFRNAVVGRSADHAGQRGRAAVAARAAQMADDALEAYRHAAGTPASWNREPRSHPRADAASDDTDRVTADADRATRGRDSASNDRDSDEAGTGLDDDPGPPWETDAAAVVPDRATPLANWPLWQDAQRVRDPDLVAFSAVVDEVVADAPDSAEWGRWFDENDSLAMLVEDVLEDRRRDTEYRVVGDNGLDTDDRADSVTDLDAGPRHEDPVAEPTIDDTAGGTDEEAPASPAVVPDPLEQARHALDGIAADLARDRWDSDPRGCDRGDSAADRDGSGHDPDDGDHGRYDGDDGRADPW</sequence>
<dbReference type="RefSeq" id="WP_093342453.1">
    <property type="nucleotide sequence ID" value="NZ_FOUY01000012.1"/>
</dbReference>
<feature type="region of interest" description="Disordered" evidence="1">
    <location>
        <begin position="253"/>
        <end position="366"/>
    </location>
</feature>
<protein>
    <submittedName>
        <fullName evidence="2">Uncharacterized protein</fullName>
    </submittedName>
</protein>
<evidence type="ECO:0000313" key="2">
    <source>
        <dbReference type="EMBL" id="SFN30106.1"/>
    </source>
</evidence>
<feature type="compositionally biased region" description="Acidic residues" evidence="1">
    <location>
        <begin position="154"/>
        <end position="166"/>
    </location>
</feature>
<feature type="compositionally biased region" description="Basic and acidic residues" evidence="1">
    <location>
        <begin position="320"/>
        <end position="366"/>
    </location>
</feature>
<proteinExistence type="predicted"/>
<feature type="compositionally biased region" description="Basic and acidic residues" evidence="1">
    <location>
        <begin position="117"/>
        <end position="153"/>
    </location>
</feature>
<evidence type="ECO:0000313" key="3">
    <source>
        <dbReference type="Proteomes" id="UP000199614"/>
    </source>
</evidence>
<evidence type="ECO:0000256" key="1">
    <source>
        <dbReference type="SAM" id="MobiDB-lite"/>
    </source>
</evidence>
<reference evidence="2 3" key="1">
    <citation type="submission" date="2016-10" db="EMBL/GenBank/DDBJ databases">
        <authorList>
            <person name="de Groot N.N."/>
        </authorList>
    </citation>
    <scope>NUCLEOTIDE SEQUENCE [LARGE SCALE GENOMIC DNA]</scope>
    <source>
        <strain evidence="2 3">CGMCC 4.1877</strain>
    </source>
</reference>